<keyword evidence="1" id="KW-1133">Transmembrane helix</keyword>
<keyword evidence="1" id="KW-0472">Membrane</keyword>
<reference evidence="2 3" key="1">
    <citation type="submission" date="2020-07" db="EMBL/GenBank/DDBJ databases">
        <title>Sequencing the genomes of 1000 actinobacteria strains.</title>
        <authorList>
            <person name="Klenk H.-P."/>
        </authorList>
    </citation>
    <scope>NUCLEOTIDE SEQUENCE [LARGE SCALE GENOMIC DNA]</scope>
    <source>
        <strain evidence="2 3">DSM 21350</strain>
    </source>
</reference>
<proteinExistence type="predicted"/>
<protein>
    <recommendedName>
        <fullName evidence="4">DUF3099 domain-containing protein</fullName>
    </recommendedName>
</protein>
<sequence length="105" mass="11485">MARDSIRHQDEPIRITTAATSLAEDIATRQKRYLLSMSIRSACFVGAVVAFIAGVSWLWPILIAGALVLPYVAVVLANSSASRSDAFELRDEAYGRPQLPPGRNR</sequence>
<name>A0A7Y9E620_9ACTN</name>
<dbReference type="InterPro" id="IPR021449">
    <property type="entry name" value="DUF3099"/>
</dbReference>
<accession>A0A7Y9E620</accession>
<feature type="transmembrane region" description="Helical" evidence="1">
    <location>
        <begin position="58"/>
        <end position="77"/>
    </location>
</feature>
<dbReference type="AlphaFoldDB" id="A0A7Y9E620"/>
<gene>
    <name evidence="2" type="ORF">BJZ21_001842</name>
</gene>
<dbReference type="EMBL" id="JACCBG010000001">
    <property type="protein sequence ID" value="NYD41759.1"/>
    <property type="molecule type" value="Genomic_DNA"/>
</dbReference>
<organism evidence="2 3">
    <name type="scientific">Nocardioides panaciterrulae</name>
    <dbReference type="NCBI Taxonomy" id="661492"/>
    <lineage>
        <taxon>Bacteria</taxon>
        <taxon>Bacillati</taxon>
        <taxon>Actinomycetota</taxon>
        <taxon>Actinomycetes</taxon>
        <taxon>Propionibacteriales</taxon>
        <taxon>Nocardioidaceae</taxon>
        <taxon>Nocardioides</taxon>
    </lineage>
</organism>
<dbReference type="Pfam" id="PF11298">
    <property type="entry name" value="DUF3099"/>
    <property type="match status" value="1"/>
</dbReference>
<evidence type="ECO:0000313" key="3">
    <source>
        <dbReference type="Proteomes" id="UP000535511"/>
    </source>
</evidence>
<dbReference type="RefSeq" id="WP_179663463.1">
    <property type="nucleotide sequence ID" value="NZ_JACCBG010000001.1"/>
</dbReference>
<keyword evidence="3" id="KW-1185">Reference proteome</keyword>
<feature type="transmembrane region" description="Helical" evidence="1">
    <location>
        <begin position="33"/>
        <end position="52"/>
    </location>
</feature>
<comment type="caution">
    <text evidence="2">The sequence shown here is derived from an EMBL/GenBank/DDBJ whole genome shotgun (WGS) entry which is preliminary data.</text>
</comment>
<keyword evidence="1" id="KW-0812">Transmembrane</keyword>
<evidence type="ECO:0008006" key="4">
    <source>
        <dbReference type="Google" id="ProtNLM"/>
    </source>
</evidence>
<dbReference type="Proteomes" id="UP000535511">
    <property type="component" value="Unassembled WGS sequence"/>
</dbReference>
<evidence type="ECO:0000256" key="1">
    <source>
        <dbReference type="SAM" id="Phobius"/>
    </source>
</evidence>
<evidence type="ECO:0000313" key="2">
    <source>
        <dbReference type="EMBL" id="NYD41759.1"/>
    </source>
</evidence>